<dbReference type="EMBL" id="NOWI01000015">
    <property type="protein sequence ID" value="RFT42056.1"/>
    <property type="molecule type" value="Genomic_DNA"/>
</dbReference>
<protein>
    <submittedName>
        <fullName evidence="2">Uncharacterized protein</fullName>
    </submittedName>
</protein>
<evidence type="ECO:0000256" key="1">
    <source>
        <dbReference type="SAM" id="MobiDB-lite"/>
    </source>
</evidence>
<dbReference type="Proteomes" id="UP000259211">
    <property type="component" value="Unassembled WGS sequence"/>
</dbReference>
<accession>A0A3E2D9I1</accession>
<gene>
    <name evidence="2" type="ORF">CHT91_12145</name>
</gene>
<reference evidence="2 3" key="1">
    <citation type="submission" date="2017-07" db="EMBL/GenBank/DDBJ databases">
        <authorList>
            <person name="Sun Z.S."/>
            <person name="Albrecht U."/>
            <person name="Echele G."/>
            <person name="Lee C.C."/>
        </authorList>
    </citation>
    <scope>NUCLEOTIDE SEQUENCE [LARGE SCALE GENOMIC DNA]</scope>
    <source>
        <strain evidence="2 3">P16-029</strain>
    </source>
</reference>
<evidence type="ECO:0000313" key="3">
    <source>
        <dbReference type="Proteomes" id="UP000259211"/>
    </source>
</evidence>
<proteinExistence type="predicted"/>
<dbReference type="AlphaFoldDB" id="A0A3E2D9I1"/>
<name>A0A3E2D9I1_9ACTN</name>
<sequence>MLQSKGLLVTGTPHQLTLSSVKNDFCHAIAWRTGRSPQFPMTPVGRCPQERAGGRSPHHRYDSDHVTGRFQAQHP</sequence>
<evidence type="ECO:0000313" key="2">
    <source>
        <dbReference type="EMBL" id="RFT42056.1"/>
    </source>
</evidence>
<feature type="compositionally biased region" description="Basic and acidic residues" evidence="1">
    <location>
        <begin position="48"/>
        <end position="67"/>
    </location>
</feature>
<organism evidence="2 3">
    <name type="scientific">Cutibacterium avidum</name>
    <dbReference type="NCBI Taxonomy" id="33010"/>
    <lineage>
        <taxon>Bacteria</taxon>
        <taxon>Bacillati</taxon>
        <taxon>Actinomycetota</taxon>
        <taxon>Actinomycetes</taxon>
        <taxon>Propionibacteriales</taxon>
        <taxon>Propionibacteriaceae</taxon>
        <taxon>Cutibacterium</taxon>
    </lineage>
</organism>
<comment type="caution">
    <text evidence="2">The sequence shown here is derived from an EMBL/GenBank/DDBJ whole genome shotgun (WGS) entry which is preliminary data.</text>
</comment>
<feature type="region of interest" description="Disordered" evidence="1">
    <location>
        <begin position="37"/>
        <end position="75"/>
    </location>
</feature>